<evidence type="ECO:0000259" key="13">
    <source>
        <dbReference type="Pfam" id="PF03447"/>
    </source>
</evidence>
<dbReference type="Gene3D" id="3.40.50.720">
    <property type="entry name" value="NAD(P)-binding Rossmann-like Domain"/>
    <property type="match status" value="1"/>
</dbReference>
<dbReference type="RefSeq" id="WP_205103756.1">
    <property type="nucleotide sequence ID" value="NZ_JACJJC010000015.1"/>
</dbReference>
<evidence type="ECO:0000256" key="5">
    <source>
        <dbReference type="ARBA" id="ARBA00013376"/>
    </source>
</evidence>
<dbReference type="PIRSF" id="PIRSF036497">
    <property type="entry name" value="HDH_short"/>
    <property type="match status" value="1"/>
</dbReference>
<dbReference type="Proteomes" id="UP000715095">
    <property type="component" value="Unassembled WGS sequence"/>
</dbReference>
<evidence type="ECO:0000256" key="10">
    <source>
        <dbReference type="PIRNR" id="PIRNR036497"/>
    </source>
</evidence>
<evidence type="ECO:0000256" key="8">
    <source>
        <dbReference type="ARBA" id="ARBA00023002"/>
    </source>
</evidence>
<dbReference type="NCBIfam" id="NF004976">
    <property type="entry name" value="PRK06349.1"/>
    <property type="match status" value="1"/>
</dbReference>
<reference evidence="14 15" key="1">
    <citation type="journal article" date="2021" name="Sci. Rep.">
        <title>The distribution of antibiotic resistance genes in chicken gut microbiota commensals.</title>
        <authorList>
            <person name="Juricova H."/>
            <person name="Matiasovicova J."/>
            <person name="Kubasova T."/>
            <person name="Cejkova D."/>
            <person name="Rychlik I."/>
        </authorList>
    </citation>
    <scope>NUCLEOTIDE SEQUENCE [LARGE SCALE GENOMIC DNA]</scope>
    <source>
        <strain evidence="14 15">An829</strain>
    </source>
</reference>
<comment type="catalytic activity">
    <reaction evidence="10">
        <text>L-homoserine + NADP(+) = L-aspartate 4-semialdehyde + NADPH + H(+)</text>
        <dbReference type="Rhea" id="RHEA:15761"/>
        <dbReference type="ChEBI" id="CHEBI:15378"/>
        <dbReference type="ChEBI" id="CHEBI:57476"/>
        <dbReference type="ChEBI" id="CHEBI:57783"/>
        <dbReference type="ChEBI" id="CHEBI:58349"/>
        <dbReference type="ChEBI" id="CHEBI:537519"/>
        <dbReference type="EC" id="1.1.1.3"/>
    </reaction>
</comment>
<keyword evidence="15" id="KW-1185">Reference proteome</keyword>
<feature type="domain" description="Homoserine dehydrogenase catalytic" evidence="12">
    <location>
        <begin position="121"/>
        <end position="306"/>
    </location>
</feature>
<comment type="pathway">
    <text evidence="2">Amino-acid biosynthesis; L-methionine biosynthesis via de novo pathway; L-homoserine from L-aspartate: step 3/3.</text>
</comment>
<evidence type="ECO:0000256" key="3">
    <source>
        <dbReference type="ARBA" id="ARBA00006753"/>
    </source>
</evidence>
<dbReference type="InterPro" id="IPR036291">
    <property type="entry name" value="NAD(P)-bd_dom_sf"/>
</dbReference>
<accession>A0ABS2DTF5</accession>
<evidence type="ECO:0000256" key="7">
    <source>
        <dbReference type="ARBA" id="ARBA00022697"/>
    </source>
</evidence>
<evidence type="ECO:0000256" key="9">
    <source>
        <dbReference type="ARBA" id="ARBA00023167"/>
    </source>
</evidence>
<evidence type="ECO:0000259" key="12">
    <source>
        <dbReference type="Pfam" id="PF00742"/>
    </source>
</evidence>
<dbReference type="InterPro" id="IPR022697">
    <property type="entry name" value="HDH_short"/>
</dbReference>
<evidence type="ECO:0000313" key="15">
    <source>
        <dbReference type="Proteomes" id="UP000715095"/>
    </source>
</evidence>
<dbReference type="PROSITE" id="PS01042">
    <property type="entry name" value="HOMOSER_DHGENASE"/>
    <property type="match status" value="1"/>
</dbReference>
<keyword evidence="6 10" id="KW-0028">Amino-acid biosynthesis</keyword>
<dbReference type="InterPro" id="IPR001342">
    <property type="entry name" value="HDH_cat"/>
</dbReference>
<evidence type="ECO:0000256" key="4">
    <source>
        <dbReference type="ARBA" id="ARBA00013213"/>
    </source>
</evidence>
<keyword evidence="9 10" id="KW-0486">Methionine biosynthesis</keyword>
<dbReference type="EMBL" id="JACJJC010000015">
    <property type="protein sequence ID" value="MBM6704639.1"/>
    <property type="molecule type" value="Genomic_DNA"/>
</dbReference>
<keyword evidence="8 10" id="KW-0560">Oxidoreductase</keyword>
<proteinExistence type="inferred from homology"/>
<comment type="pathway">
    <text evidence="1">Amino-acid biosynthesis; L-threonine biosynthesis; L-threonine from L-aspartate: step 3/5.</text>
</comment>
<dbReference type="PANTHER" id="PTHR43331">
    <property type="entry name" value="HOMOSERINE DEHYDROGENASE"/>
    <property type="match status" value="1"/>
</dbReference>
<evidence type="ECO:0000256" key="2">
    <source>
        <dbReference type="ARBA" id="ARBA00005062"/>
    </source>
</evidence>
<keyword evidence="7 10" id="KW-0791">Threonine biosynthesis</keyword>
<feature type="domain" description="Aspartate/homoserine dehydrogenase NAD-binding" evidence="13">
    <location>
        <begin position="7"/>
        <end position="113"/>
    </location>
</feature>
<dbReference type="EC" id="1.1.1.3" evidence="4 10"/>
<sequence length="372" mass="38705">MNIALLGYGTVGRSLDELLGERPVGIVVSRILRRSGKTQGDPRMTDDIASILSDESIEVVAEAMSGEEPAAAYIESALLAGKHVVTANKAAIAPMLPKLLSIARERGVVLAFEASAGGVIPWIANLRRAARFDRIDRFCGILNGTGNYLIDRMTCGLSFGEALAEAQALGFAEADPTADVGGFDLVNKSIVTAAAAFGCVPGVETPVPVVGLEKLSVDFMHLAAREGKTVRFMAFGRCAANRPNAQAPALALGVAPVLLSSTSLEAGVGRNYNLASFYGDVAGPMSFFGQGAGGRPTADAMIADMLDIARGAVPATPPVTAAPDDSLLFGTGLFEDGTRIAGTFVEIAAAARREGERRGFLAFEPDASLFSR</sequence>
<dbReference type="SUPFAM" id="SSF51735">
    <property type="entry name" value="NAD(P)-binding Rossmann-fold domains"/>
    <property type="match status" value="1"/>
</dbReference>
<dbReference type="InterPro" id="IPR019811">
    <property type="entry name" value="HDH_CS"/>
</dbReference>
<evidence type="ECO:0000313" key="14">
    <source>
        <dbReference type="EMBL" id="MBM6704639.1"/>
    </source>
</evidence>
<gene>
    <name evidence="14" type="ORF">H6A60_09115</name>
</gene>
<name>A0ABS2DTF5_9BURK</name>
<dbReference type="InterPro" id="IPR005106">
    <property type="entry name" value="Asp/hSer_DH_NAD-bd"/>
</dbReference>
<comment type="caution">
    <text evidence="14">The sequence shown here is derived from an EMBL/GenBank/DDBJ whole genome shotgun (WGS) entry which is preliminary data.</text>
</comment>
<organism evidence="14 15">
    <name type="scientific">Sutterella massiliensis</name>
    <dbReference type="NCBI Taxonomy" id="1816689"/>
    <lineage>
        <taxon>Bacteria</taxon>
        <taxon>Pseudomonadati</taxon>
        <taxon>Pseudomonadota</taxon>
        <taxon>Betaproteobacteria</taxon>
        <taxon>Burkholderiales</taxon>
        <taxon>Sutterellaceae</taxon>
        <taxon>Sutterella</taxon>
    </lineage>
</organism>
<keyword evidence="10" id="KW-0521">NADP</keyword>
<dbReference type="Gene3D" id="3.30.360.10">
    <property type="entry name" value="Dihydrodipicolinate Reductase, domain 2"/>
    <property type="match status" value="1"/>
</dbReference>
<evidence type="ECO:0000256" key="1">
    <source>
        <dbReference type="ARBA" id="ARBA00005056"/>
    </source>
</evidence>
<dbReference type="PANTHER" id="PTHR43331:SF1">
    <property type="entry name" value="HOMOSERINE DEHYDROGENASE"/>
    <property type="match status" value="1"/>
</dbReference>
<dbReference type="Pfam" id="PF03447">
    <property type="entry name" value="NAD_binding_3"/>
    <property type="match status" value="1"/>
</dbReference>
<comment type="similarity">
    <text evidence="3 10 11">Belongs to the homoserine dehydrogenase family.</text>
</comment>
<protein>
    <recommendedName>
        <fullName evidence="5 10">Homoserine dehydrogenase</fullName>
        <shortName evidence="10">HDH</shortName>
        <ecNumber evidence="4 10">1.1.1.3</ecNumber>
    </recommendedName>
</protein>
<dbReference type="Pfam" id="PF00742">
    <property type="entry name" value="Homoserine_dh"/>
    <property type="match status" value="1"/>
</dbReference>
<dbReference type="SUPFAM" id="SSF55347">
    <property type="entry name" value="Glyceraldehyde-3-phosphate dehydrogenase-like, C-terminal domain"/>
    <property type="match status" value="1"/>
</dbReference>
<evidence type="ECO:0000256" key="11">
    <source>
        <dbReference type="RuleBase" id="RU004171"/>
    </source>
</evidence>
<dbReference type="GO" id="GO:0004412">
    <property type="term" value="F:homoserine dehydrogenase activity"/>
    <property type="evidence" value="ECO:0007669"/>
    <property type="project" value="UniProtKB-EC"/>
</dbReference>
<evidence type="ECO:0000256" key="6">
    <source>
        <dbReference type="ARBA" id="ARBA00022605"/>
    </source>
</evidence>